<keyword evidence="1" id="KW-0489">Methyltransferase</keyword>
<feature type="domain" description="Rubisco LSMT substrate-binding" evidence="5">
    <location>
        <begin position="300"/>
        <end position="425"/>
    </location>
</feature>
<dbReference type="Gene3D" id="3.90.1410.10">
    <property type="entry name" value="set domain protein methyltransferase, domain 1"/>
    <property type="match status" value="2"/>
</dbReference>
<gene>
    <name evidence="6" type="ORF">ALAG00032_LOCUS6819</name>
</gene>
<dbReference type="SUPFAM" id="SSF82199">
    <property type="entry name" value="SET domain"/>
    <property type="match status" value="2"/>
</dbReference>
<dbReference type="PANTHER" id="PTHR13271">
    <property type="entry name" value="UNCHARACTERIZED PUTATIVE METHYLTRANSFERASE"/>
    <property type="match status" value="1"/>
</dbReference>
<sequence length="910" mass="102609">MGWSLRHVVVILFVVARCEELVKWLESLGGKAQGLKIGQFDESEGGRGLECTRKISAEELVMLIPRQVLMTAETAHKLYPSEKEAFLRDEDAIATMLIGERAAGLASRWAPYLRVLANVFPTTLKSMNDNDLEWLQDSDLIYRAQQAKQNLRSDFERLSPTLRRVARVGCSTANRSKTCPLFDLAGFNAFSWARGIIDSRALTFRGKRVLAPFADMVNYAPLPRARQYDAGSFFLKYHYLDDQGNLHTRADRDCLYPGLQFLEDYGDNSNLIYLEYHGFVPQIPNPFNCVNINLPSLGSSNDELFRWRVTALKVIGETGPPSSCLRATSLDNMSLRRYAWALEQSSTDLLEACVALWQQNEQSSQCSKSPSLSLQGTHLLCTAIDEAADKYPTTLAEDERIVKKLNISSGAKLALNYRIGQKRIIEALRSQCDQALDRPLRLESLRYRVAVFNDWIQSQNWPVLKIEAAILPTHGGRLGAVVSDGQKVARGEAYLSIPVDTACMDAAAARRLLGTAIETLDDFHALLVLLLHETLAMITDGKLIPDRSEWGPYLLLLPGIDRVLQRVASVTQLQVCSESDDQQCRHFFTVTPKRDLPPLLWADDEATAKDIAGRWLRGSALQQAVPRYVASVRRDWQQASVTFRAIPNLRSKLGDDNLELILDFSLYRWAYQVIDSRSIWWAGSRHLVPMLDLVNAAATDEMPANAPVHRTTLDEQATNAITYAATSFASGEQLLEDYGQPNHVLFLYHGFILPVNKHDCVRIDLEIPFKDDPTYLDSVRRRLHASRFMSPYYTTCLKPGLFTAPSETQAKEQHKMTVNRLFTFLAIKHDLELPTKAGPSLQLILILADEIHSRLNAYTSKKSDDGDIKNEELPTSAKMLLDIERTLLTDIYDEIADQARHHEAFIRLKR</sequence>
<proteinExistence type="predicted"/>
<evidence type="ECO:0000256" key="4">
    <source>
        <dbReference type="SAM" id="SignalP"/>
    </source>
</evidence>
<evidence type="ECO:0000256" key="1">
    <source>
        <dbReference type="ARBA" id="ARBA00022603"/>
    </source>
</evidence>
<evidence type="ECO:0000256" key="2">
    <source>
        <dbReference type="ARBA" id="ARBA00022679"/>
    </source>
</evidence>
<keyword evidence="4" id="KW-0732">Signal</keyword>
<dbReference type="CDD" id="cd10527">
    <property type="entry name" value="SET_LSMT"/>
    <property type="match status" value="2"/>
</dbReference>
<evidence type="ECO:0000256" key="3">
    <source>
        <dbReference type="ARBA" id="ARBA00022691"/>
    </source>
</evidence>
<name>A0A7S3JV89_9STRA</name>
<dbReference type="InterPro" id="IPR015353">
    <property type="entry name" value="Rubisco_LSMT_subst-bd"/>
</dbReference>
<dbReference type="InterPro" id="IPR036464">
    <property type="entry name" value="Rubisco_LSMT_subst-bd_sf"/>
</dbReference>
<dbReference type="AlphaFoldDB" id="A0A7S3JV89"/>
<dbReference type="Gene3D" id="3.90.1420.10">
    <property type="entry name" value="Rubisco LSMT, substrate-binding domain"/>
    <property type="match status" value="1"/>
</dbReference>
<dbReference type="GO" id="GO:0032259">
    <property type="term" value="P:methylation"/>
    <property type="evidence" value="ECO:0007669"/>
    <property type="project" value="UniProtKB-KW"/>
</dbReference>
<dbReference type="EMBL" id="HBIJ01009781">
    <property type="protein sequence ID" value="CAE0366075.1"/>
    <property type="molecule type" value="Transcribed_RNA"/>
</dbReference>
<keyword evidence="2" id="KW-0808">Transferase</keyword>
<reference evidence="6" key="1">
    <citation type="submission" date="2021-01" db="EMBL/GenBank/DDBJ databases">
        <authorList>
            <person name="Corre E."/>
            <person name="Pelletier E."/>
            <person name="Niang G."/>
            <person name="Scheremetjew M."/>
            <person name="Finn R."/>
            <person name="Kale V."/>
            <person name="Holt S."/>
            <person name="Cochrane G."/>
            <person name="Meng A."/>
            <person name="Brown T."/>
            <person name="Cohen L."/>
        </authorList>
    </citation>
    <scope>NUCLEOTIDE SEQUENCE</scope>
    <source>
        <strain evidence="6">CCMP1510</strain>
    </source>
</reference>
<accession>A0A7S3JV89</accession>
<protein>
    <recommendedName>
        <fullName evidence="5">Rubisco LSMT substrate-binding domain-containing protein</fullName>
    </recommendedName>
</protein>
<dbReference type="SUPFAM" id="SSF81822">
    <property type="entry name" value="RuBisCo LSMT C-terminal, substrate-binding domain"/>
    <property type="match status" value="1"/>
</dbReference>
<evidence type="ECO:0000313" key="6">
    <source>
        <dbReference type="EMBL" id="CAE0366075.1"/>
    </source>
</evidence>
<organism evidence="6">
    <name type="scientific">Aureoumbra lagunensis</name>
    <dbReference type="NCBI Taxonomy" id="44058"/>
    <lineage>
        <taxon>Eukaryota</taxon>
        <taxon>Sar</taxon>
        <taxon>Stramenopiles</taxon>
        <taxon>Ochrophyta</taxon>
        <taxon>Pelagophyceae</taxon>
        <taxon>Pelagomonadales</taxon>
        <taxon>Aureoumbra</taxon>
    </lineage>
</organism>
<keyword evidence="3" id="KW-0949">S-adenosyl-L-methionine</keyword>
<feature type="signal peptide" evidence="4">
    <location>
        <begin position="1"/>
        <end position="18"/>
    </location>
</feature>
<dbReference type="Pfam" id="PF09273">
    <property type="entry name" value="Rubis-subs-bind"/>
    <property type="match status" value="1"/>
</dbReference>
<dbReference type="PANTHER" id="PTHR13271:SF151">
    <property type="entry name" value="SET DOMAIN-CONTAINING PROTEIN 4"/>
    <property type="match status" value="1"/>
</dbReference>
<dbReference type="InterPro" id="IPR050600">
    <property type="entry name" value="SETD3_SETD6_MTase"/>
</dbReference>
<evidence type="ECO:0000259" key="5">
    <source>
        <dbReference type="Pfam" id="PF09273"/>
    </source>
</evidence>
<feature type="chain" id="PRO_5030935048" description="Rubisco LSMT substrate-binding domain-containing protein" evidence="4">
    <location>
        <begin position="19"/>
        <end position="910"/>
    </location>
</feature>
<dbReference type="InterPro" id="IPR046341">
    <property type="entry name" value="SET_dom_sf"/>
</dbReference>
<dbReference type="GO" id="GO:0016279">
    <property type="term" value="F:protein-lysine N-methyltransferase activity"/>
    <property type="evidence" value="ECO:0007669"/>
    <property type="project" value="TreeGrafter"/>
</dbReference>